<organism evidence="1 2">
    <name type="scientific">Candidatus Gottesmanbacteria bacterium GW2011_GWB1_49_7</name>
    <dbReference type="NCBI Taxonomy" id="1618448"/>
    <lineage>
        <taxon>Bacteria</taxon>
        <taxon>Candidatus Gottesmaniibacteriota</taxon>
    </lineage>
</organism>
<dbReference type="AlphaFoldDB" id="A0A0G1Z310"/>
<comment type="caution">
    <text evidence="1">The sequence shown here is derived from an EMBL/GenBank/DDBJ whole genome shotgun (WGS) entry which is preliminary data.</text>
</comment>
<gene>
    <name evidence="1" type="ORF">UY48_C0004G0019</name>
</gene>
<proteinExistence type="predicted"/>
<accession>A0A0G1Z310</accession>
<dbReference type="EMBL" id="LCQD01000004">
    <property type="protein sequence ID" value="KKW13144.1"/>
    <property type="molecule type" value="Genomic_DNA"/>
</dbReference>
<reference evidence="1 2" key="1">
    <citation type="journal article" date="2015" name="Nature">
        <title>rRNA introns, odd ribosomes, and small enigmatic genomes across a large radiation of phyla.</title>
        <authorList>
            <person name="Brown C.T."/>
            <person name="Hug L.A."/>
            <person name="Thomas B.C."/>
            <person name="Sharon I."/>
            <person name="Castelle C.J."/>
            <person name="Singh A."/>
            <person name="Wilkins M.J."/>
            <person name="Williams K.H."/>
            <person name="Banfield J.F."/>
        </authorList>
    </citation>
    <scope>NUCLEOTIDE SEQUENCE [LARGE SCALE GENOMIC DNA]</scope>
</reference>
<protein>
    <submittedName>
        <fullName evidence="1">Uncharacterized protein</fullName>
    </submittedName>
</protein>
<evidence type="ECO:0000313" key="1">
    <source>
        <dbReference type="EMBL" id="KKW13144.1"/>
    </source>
</evidence>
<evidence type="ECO:0000313" key="2">
    <source>
        <dbReference type="Proteomes" id="UP000034588"/>
    </source>
</evidence>
<dbReference type="Proteomes" id="UP000034588">
    <property type="component" value="Unassembled WGS sequence"/>
</dbReference>
<name>A0A0G1Z310_9BACT</name>
<sequence>MSPLVTDLTIQPLTDQLSPHAWIRKVARLMLAGVLTNDDDITVKHEKGCPMVCGGFCSCNPTITKDGEIN</sequence>